<dbReference type="InterPro" id="IPR008969">
    <property type="entry name" value="CarboxyPept-like_regulatory"/>
</dbReference>
<evidence type="ECO:0000313" key="4">
    <source>
        <dbReference type="Proteomes" id="UP000178935"/>
    </source>
</evidence>
<comment type="caution">
    <text evidence="3">The sequence shown here is derived from an EMBL/GenBank/DDBJ whole genome shotgun (WGS) entry which is preliminary data.</text>
</comment>
<dbReference type="Pfam" id="PF13385">
    <property type="entry name" value="Laminin_G_3"/>
    <property type="match status" value="1"/>
</dbReference>
<protein>
    <recommendedName>
        <fullName evidence="2">DUF2341 domain-containing protein</fullName>
    </recommendedName>
</protein>
<dbReference type="AlphaFoldDB" id="A0A1G2JM44"/>
<dbReference type="Gene3D" id="2.60.40.1120">
    <property type="entry name" value="Carboxypeptidase-like, regulatory domain"/>
    <property type="match status" value="1"/>
</dbReference>
<keyword evidence="1" id="KW-0812">Transmembrane</keyword>
<dbReference type="InterPro" id="IPR013320">
    <property type="entry name" value="ConA-like_dom_sf"/>
</dbReference>
<feature type="domain" description="DUF2341" evidence="2">
    <location>
        <begin position="763"/>
        <end position="830"/>
    </location>
</feature>
<evidence type="ECO:0000256" key="1">
    <source>
        <dbReference type="SAM" id="Phobius"/>
    </source>
</evidence>
<organism evidence="3 4">
    <name type="scientific">Candidatus Staskawiczbacteria bacterium RIFOXYD1_FULL_32_13</name>
    <dbReference type="NCBI Taxonomy" id="1802234"/>
    <lineage>
        <taxon>Bacteria</taxon>
        <taxon>Candidatus Staskawicziibacteriota</taxon>
    </lineage>
</organism>
<dbReference type="SUPFAM" id="SSF49464">
    <property type="entry name" value="Carboxypeptidase regulatory domain-like"/>
    <property type="match status" value="1"/>
</dbReference>
<reference evidence="3 4" key="1">
    <citation type="journal article" date="2016" name="Nat. Commun.">
        <title>Thousands of microbial genomes shed light on interconnected biogeochemical processes in an aquifer system.</title>
        <authorList>
            <person name="Anantharaman K."/>
            <person name="Brown C.T."/>
            <person name="Hug L.A."/>
            <person name="Sharon I."/>
            <person name="Castelle C.J."/>
            <person name="Probst A.J."/>
            <person name="Thomas B.C."/>
            <person name="Singh A."/>
            <person name="Wilkins M.J."/>
            <person name="Karaoz U."/>
            <person name="Brodie E.L."/>
            <person name="Williams K.H."/>
            <person name="Hubbard S.S."/>
            <person name="Banfield J.F."/>
        </authorList>
    </citation>
    <scope>NUCLEOTIDE SEQUENCE [LARGE SCALE GENOMIC DNA]</scope>
</reference>
<keyword evidence="1" id="KW-0472">Membrane</keyword>
<keyword evidence="1" id="KW-1133">Transmembrane helix</keyword>
<gene>
    <name evidence="3" type="ORF">A2561_05290</name>
</gene>
<accession>A0A1G2JM44</accession>
<name>A0A1G2JM44_9BACT</name>
<dbReference type="Gene3D" id="2.60.120.200">
    <property type="match status" value="1"/>
</dbReference>
<dbReference type="Pfam" id="PF10102">
    <property type="entry name" value="DUF2341"/>
    <property type="match status" value="1"/>
</dbReference>
<proteinExistence type="predicted"/>
<dbReference type="Proteomes" id="UP000178935">
    <property type="component" value="Unassembled WGS sequence"/>
</dbReference>
<dbReference type="InterPro" id="IPR018765">
    <property type="entry name" value="DUF2341"/>
</dbReference>
<evidence type="ECO:0000259" key="2">
    <source>
        <dbReference type="Pfam" id="PF10102"/>
    </source>
</evidence>
<feature type="transmembrane region" description="Helical" evidence="1">
    <location>
        <begin position="6"/>
        <end position="24"/>
    </location>
</feature>
<sequence length="1056" mass="114340">MEVVVSIGILAILVGVIFSIYTLIINQVALYRDKTTVSYLAGQYMEIARNLPYSEVGTIQGNPSGNLADLPNALMLNFGGNDYQVYYAVSYIDDPADGTILLGTDSTPTDYKQIKLYIKNVATNTVSNFLTNVSPKGLEGLLSGGALNILVMNAIGEPISGATIHITNTQTIPTYNITRTSDANGNWIEVGLPGSVNSYHIEVSKNGYSSDETYPITISNLNPVKPDSTILVGQITQISFSIDLLSNLDIVALNQSCQGMPGVEVGVRGAKLIGISPDIYKFDDTYHSNNSGHISFPDIEWDTYTPTVVSTNRMIYGSFPIQQISLFPNTSQDFTLIVGPSTPYSLLVIIKDSSIGNAVEGVSVNLQSTIAGYDATKITGGSIWSQQSWQGGSGQVIFSDITKYFEDNGGISVNEIPSGVRLVKVGDDYVNYGTLTSSTFDTGTEETVYTTLTWQPTSQDPDAILKFQVATNNDNETWNFTGPDGTESSYYEVPGTSINSANNENRYVRYKAFLSTSDVSKTPVLTSINVNYISGCYTPGQVIFTGLISAKDYVIRSSMAGYMTQTIIENNIEGYAVSNISFVAGINPLTNTAPSTPSSLRDDSSVLTPTVAGNNVTFSANATDNEGDKYYLAICRTNTVTSHPNSVPTCDGGSWCVSVLTNSGYQATCNYETSNSDAGSHIWYAFACDYDDSSICSSVSQGTGNNGSPFYVVPNWLLGWNYRNKITISHSNLTSNISNFPLYVKIAETSGASTNIGANALSNGHDIRFTLADKITTIPFERESFSIVSNNLIADFWVKVPEISSLQDTDIYIYYGKSDAIDTEDTANVWDENYKGVWHLRELGSGSAGDYKDSTSFASNSINTSSQPSQVVGKIGKAQSFDGTEKINTDAIAHNILAGNFTFEAWANPTTLNGNTYRCFMTNESESPKFCTKGSNLLGYFTSDLNSEATLLTNLWQHIVFNRSGTNTLNFYKNGIVTSSSPTSSGTLGSSEIMTIGQNGNNSNSFEGIIDEVRLSNIARSANWVKFEYCNMTSTVSGTCTGNNEIIFANQEIYEE</sequence>
<evidence type="ECO:0000313" key="3">
    <source>
        <dbReference type="EMBL" id="OGZ88189.1"/>
    </source>
</evidence>
<dbReference type="EMBL" id="MHPU01000029">
    <property type="protein sequence ID" value="OGZ88189.1"/>
    <property type="molecule type" value="Genomic_DNA"/>
</dbReference>
<dbReference type="SUPFAM" id="SSF49899">
    <property type="entry name" value="Concanavalin A-like lectins/glucanases"/>
    <property type="match status" value="1"/>
</dbReference>